<sequence length="372" mass="42940">MLSAFTDGLRSTVVRTALQFKQQVRYAHKKVVSSKTHMQDSPGKRLGPKKYEGQEVKVGQILFRQRGTKWYPGTNVGIGTDHTLFALEPGFVRYYLDPFHPKRKFIGIALKKDDRLPYAHFDPTPRRLGRVVLTDNYATKEAEYAPRKVKLLQPKIEEALKERENARAAKKESYVKQLPQFKSLKDLNERELSLASERLLKIDGFLRGGKTLEDARYYATYNYKYDTKLELNRKDLTADETEAKINEYTQLAEKVDNAVMFDARLQLTDNLTTEQINDLKVEAIAKLDSLIPDVTKPISKKTKEEALTLLSKPCFSLKEQIGLKRKYLKPTLPESEETVGTAKDKKLVVIQKMNIETRRVETIYRKKNYFLP</sequence>
<dbReference type="SUPFAM" id="SSF110324">
    <property type="entry name" value="Ribosomal L27 protein-like"/>
    <property type="match status" value="1"/>
</dbReference>
<proteinExistence type="inferred from homology"/>
<protein>
    <recommendedName>
        <fullName evidence="7">Large ribosomal subunit protein bL27m</fullName>
    </recommendedName>
    <alternativeName>
        <fullName evidence="8">54S ribosomal protein L2, mitochondrial</fullName>
    </alternativeName>
</protein>
<dbReference type="PROSITE" id="PS00831">
    <property type="entry name" value="RIBOSOMAL_L27"/>
    <property type="match status" value="1"/>
</dbReference>
<keyword evidence="5" id="KW-0496">Mitochondrion</keyword>
<dbReference type="RefSeq" id="XP_019018889.1">
    <property type="nucleotide sequence ID" value="XM_019160918.1"/>
</dbReference>
<evidence type="ECO:0000256" key="8">
    <source>
        <dbReference type="ARBA" id="ARBA00035465"/>
    </source>
</evidence>
<dbReference type="FunFam" id="2.40.50.100:FF:000042">
    <property type="entry name" value="50S ribosomal protein L27"/>
    <property type="match status" value="1"/>
</dbReference>
<comment type="similarity">
    <text evidence="2">Belongs to the bacterial ribosomal protein bL27 family.</text>
</comment>
<evidence type="ECO:0000256" key="4">
    <source>
        <dbReference type="ARBA" id="ARBA00022980"/>
    </source>
</evidence>
<dbReference type="EMBL" id="KV454002">
    <property type="protein sequence ID" value="ODQ47776.1"/>
    <property type="molecule type" value="Genomic_DNA"/>
</dbReference>
<keyword evidence="3" id="KW-0809">Transit peptide</keyword>
<evidence type="ECO:0000313" key="10">
    <source>
        <dbReference type="EMBL" id="ODQ47776.1"/>
    </source>
</evidence>
<dbReference type="Proteomes" id="UP000094455">
    <property type="component" value="Unassembled WGS sequence"/>
</dbReference>
<dbReference type="Pfam" id="PF18471">
    <property type="entry name" value="Ribosomal_L27_C"/>
    <property type="match status" value="1"/>
</dbReference>
<evidence type="ECO:0000256" key="5">
    <source>
        <dbReference type="ARBA" id="ARBA00023128"/>
    </source>
</evidence>
<accession>A0A1E3NNV5</accession>
<name>A0A1E3NNV5_9ASCO</name>
<dbReference type="GO" id="GO:0005762">
    <property type="term" value="C:mitochondrial large ribosomal subunit"/>
    <property type="evidence" value="ECO:0007669"/>
    <property type="project" value="TreeGrafter"/>
</dbReference>
<organism evidence="10 11">
    <name type="scientific">Pichia membranifaciens NRRL Y-2026</name>
    <dbReference type="NCBI Taxonomy" id="763406"/>
    <lineage>
        <taxon>Eukaryota</taxon>
        <taxon>Fungi</taxon>
        <taxon>Dikarya</taxon>
        <taxon>Ascomycota</taxon>
        <taxon>Saccharomycotina</taxon>
        <taxon>Pichiomycetes</taxon>
        <taxon>Pichiales</taxon>
        <taxon>Pichiaceae</taxon>
        <taxon>Pichia</taxon>
    </lineage>
</organism>
<dbReference type="OrthoDB" id="1867012at2759"/>
<dbReference type="PANTHER" id="PTHR15893">
    <property type="entry name" value="RIBOSOMAL PROTEIN L27"/>
    <property type="match status" value="1"/>
</dbReference>
<evidence type="ECO:0000256" key="2">
    <source>
        <dbReference type="ARBA" id="ARBA00010797"/>
    </source>
</evidence>
<dbReference type="AlphaFoldDB" id="A0A1E3NNV5"/>
<gene>
    <name evidence="10" type="ORF">PICMEDRAFT_15674</name>
</gene>
<comment type="subcellular location">
    <subcellularLocation>
        <location evidence="1">Mitochondrion</location>
    </subcellularLocation>
</comment>
<evidence type="ECO:0000256" key="3">
    <source>
        <dbReference type="ARBA" id="ARBA00022946"/>
    </source>
</evidence>
<dbReference type="Pfam" id="PF01016">
    <property type="entry name" value="Ribosomal_L27"/>
    <property type="match status" value="1"/>
</dbReference>
<dbReference type="PANTHER" id="PTHR15893:SF0">
    <property type="entry name" value="LARGE RIBOSOMAL SUBUNIT PROTEIN BL27M"/>
    <property type="match status" value="1"/>
</dbReference>
<dbReference type="InterPro" id="IPR041244">
    <property type="entry name" value="Ribosomal_bL27m_C"/>
</dbReference>
<evidence type="ECO:0000256" key="1">
    <source>
        <dbReference type="ARBA" id="ARBA00004173"/>
    </source>
</evidence>
<dbReference type="PRINTS" id="PR00063">
    <property type="entry name" value="RIBOSOMALL27"/>
</dbReference>
<dbReference type="GO" id="GO:0003735">
    <property type="term" value="F:structural constituent of ribosome"/>
    <property type="evidence" value="ECO:0007669"/>
    <property type="project" value="InterPro"/>
</dbReference>
<dbReference type="GO" id="GO:0006412">
    <property type="term" value="P:translation"/>
    <property type="evidence" value="ECO:0007669"/>
    <property type="project" value="InterPro"/>
</dbReference>
<dbReference type="GeneID" id="30177605"/>
<dbReference type="Gene3D" id="2.40.50.100">
    <property type="match status" value="1"/>
</dbReference>
<evidence type="ECO:0000259" key="9">
    <source>
        <dbReference type="Pfam" id="PF18471"/>
    </source>
</evidence>
<feature type="domain" description="Large ribosomal subunit protein bL27m C-terminal" evidence="9">
    <location>
        <begin position="137"/>
        <end position="371"/>
    </location>
</feature>
<evidence type="ECO:0000313" key="11">
    <source>
        <dbReference type="Proteomes" id="UP000094455"/>
    </source>
</evidence>
<evidence type="ECO:0000256" key="6">
    <source>
        <dbReference type="ARBA" id="ARBA00023274"/>
    </source>
</evidence>
<dbReference type="InterPro" id="IPR001684">
    <property type="entry name" value="Ribosomal_bL27"/>
</dbReference>
<dbReference type="InterPro" id="IPR018261">
    <property type="entry name" value="Ribosomal_bL27_CS"/>
</dbReference>
<dbReference type="STRING" id="763406.A0A1E3NNV5"/>
<keyword evidence="11" id="KW-1185">Reference proteome</keyword>
<keyword evidence="6" id="KW-0687">Ribonucleoprotein</keyword>
<reference evidence="10 11" key="1">
    <citation type="journal article" date="2016" name="Proc. Natl. Acad. Sci. U.S.A.">
        <title>Comparative genomics of biotechnologically important yeasts.</title>
        <authorList>
            <person name="Riley R."/>
            <person name="Haridas S."/>
            <person name="Wolfe K.H."/>
            <person name="Lopes M.R."/>
            <person name="Hittinger C.T."/>
            <person name="Goeker M."/>
            <person name="Salamov A.A."/>
            <person name="Wisecaver J.H."/>
            <person name="Long T.M."/>
            <person name="Calvey C.H."/>
            <person name="Aerts A.L."/>
            <person name="Barry K.W."/>
            <person name="Choi C."/>
            <person name="Clum A."/>
            <person name="Coughlan A.Y."/>
            <person name="Deshpande S."/>
            <person name="Douglass A.P."/>
            <person name="Hanson S.J."/>
            <person name="Klenk H.-P."/>
            <person name="LaButti K.M."/>
            <person name="Lapidus A."/>
            <person name="Lindquist E.A."/>
            <person name="Lipzen A.M."/>
            <person name="Meier-Kolthoff J.P."/>
            <person name="Ohm R.A."/>
            <person name="Otillar R.P."/>
            <person name="Pangilinan J.L."/>
            <person name="Peng Y."/>
            <person name="Rokas A."/>
            <person name="Rosa C.A."/>
            <person name="Scheuner C."/>
            <person name="Sibirny A.A."/>
            <person name="Slot J.C."/>
            <person name="Stielow J.B."/>
            <person name="Sun H."/>
            <person name="Kurtzman C.P."/>
            <person name="Blackwell M."/>
            <person name="Grigoriev I.V."/>
            <person name="Jeffries T.W."/>
        </authorList>
    </citation>
    <scope>NUCLEOTIDE SEQUENCE [LARGE SCALE GENOMIC DNA]</scope>
    <source>
        <strain evidence="10 11">NRRL Y-2026</strain>
    </source>
</reference>
<dbReference type="NCBIfam" id="TIGR00062">
    <property type="entry name" value="L27"/>
    <property type="match status" value="1"/>
</dbReference>
<evidence type="ECO:0000256" key="7">
    <source>
        <dbReference type="ARBA" id="ARBA00035267"/>
    </source>
</evidence>
<keyword evidence="4" id="KW-0689">Ribosomal protein</keyword>